<proteinExistence type="predicted"/>
<keyword evidence="1" id="KW-0812">Transmembrane</keyword>
<evidence type="ECO:0000313" key="3">
    <source>
        <dbReference type="Proteomes" id="UP000727490"/>
    </source>
</evidence>
<dbReference type="RefSeq" id="WP_246611416.1">
    <property type="nucleotide sequence ID" value="NZ_RPHB01000001.1"/>
</dbReference>
<keyword evidence="3" id="KW-1185">Reference proteome</keyword>
<dbReference type="EMBL" id="RPHB01000001">
    <property type="protein sequence ID" value="MBW3466513.1"/>
    <property type="molecule type" value="Genomic_DNA"/>
</dbReference>
<keyword evidence="1" id="KW-0472">Membrane</keyword>
<protein>
    <submittedName>
        <fullName evidence="2">Short-chain fatty acid transporter</fullName>
    </submittedName>
</protein>
<feature type="transmembrane region" description="Helical" evidence="1">
    <location>
        <begin position="302"/>
        <end position="321"/>
    </location>
</feature>
<gene>
    <name evidence="2" type="ORF">EGN73_01630</name>
</gene>
<feature type="transmembrane region" description="Helical" evidence="1">
    <location>
        <begin position="265"/>
        <end position="281"/>
    </location>
</feature>
<dbReference type="PANTHER" id="PTHR41983:SF2">
    <property type="entry name" value="SHORT-CHAIN FATTY ACID TRANSPORTER-RELATED"/>
    <property type="match status" value="1"/>
</dbReference>
<comment type="caution">
    <text evidence="2">The sequence shown here is derived from an EMBL/GenBank/DDBJ whole genome shotgun (WGS) entry which is preliminary data.</text>
</comment>
<feature type="transmembrane region" description="Helical" evidence="1">
    <location>
        <begin position="50"/>
        <end position="72"/>
    </location>
</feature>
<accession>A0A951IRR9</accession>
<evidence type="ECO:0000256" key="1">
    <source>
        <dbReference type="SAM" id="Phobius"/>
    </source>
</evidence>
<keyword evidence="1" id="KW-1133">Transmembrane helix</keyword>
<dbReference type="Pfam" id="PF02667">
    <property type="entry name" value="SCFA_trans"/>
    <property type="match status" value="1"/>
</dbReference>
<evidence type="ECO:0000313" key="2">
    <source>
        <dbReference type="EMBL" id="MBW3466513.1"/>
    </source>
</evidence>
<dbReference type="PANTHER" id="PTHR41983">
    <property type="entry name" value="SHORT-CHAIN FATTY ACID TRANSPORTER-RELATED"/>
    <property type="match status" value="1"/>
</dbReference>
<feature type="transmembrane region" description="Helical" evidence="1">
    <location>
        <begin position="333"/>
        <end position="349"/>
    </location>
</feature>
<dbReference type="InterPro" id="IPR006160">
    <property type="entry name" value="SCFA_transpt_AtoE"/>
</dbReference>
<dbReference type="Proteomes" id="UP000727490">
    <property type="component" value="Unassembled WGS sequence"/>
</dbReference>
<sequence length="434" mass="47634">MTINLRFPSTFQIAIFLSLLVFLLAIVMTKPSHANIAVYSFEVLHFWKDGFWELLEFTMQMVLILVFGHTLAMSKPVNGFLDKITGSITSNTYAVLVTASLSMLAGYLNWGFGLIIGAILARKIGEEASKGRMQINYPLVAASGYLGMAVWHGGLSGSATLKAAEPSHFLLDQIGVITVDRTIFSGFNLGINTILFVTFLLVLYFLSKRGFAKQLYPQPTQREESKLENNKDKLGYVIGGLIVFLGLSEFWNISDQGWGFLDLNFVNFVLLGLGLLAFGSLDQYVSHLSKAVKGATDILIQFPFYAGILGIMKYSGLLVMLADDMVSRSGPDTFPLLTFFSAAIINFFVPSGGGQWAVQGPVVMEAAVQMGIDVPKMILVFAYGDQVSNLLQPFWALPLLSITGLPAKEILRYTGLLFLVASLIFAVFIWFAVS</sequence>
<reference evidence="2 3" key="1">
    <citation type="journal article" date="2020" name="Syst. Appl. Microbiol.">
        <title>Arthrospiribacter ruber gen. nov., sp. nov., a novel bacterium isolated from Arthrospira cultures.</title>
        <authorList>
            <person name="Waleron M."/>
            <person name="Misztak A."/>
            <person name="Waleron M.M."/>
            <person name="Furmaniak M."/>
            <person name="Mrozik A."/>
            <person name="Waleron K."/>
        </authorList>
    </citation>
    <scope>NUCLEOTIDE SEQUENCE [LARGE SCALE GENOMIC DNA]</scope>
    <source>
        <strain evidence="2 3">DPMB0001</strain>
    </source>
</reference>
<feature type="transmembrane region" description="Helical" evidence="1">
    <location>
        <begin position="183"/>
        <end position="206"/>
    </location>
</feature>
<dbReference type="GO" id="GO:0005886">
    <property type="term" value="C:plasma membrane"/>
    <property type="evidence" value="ECO:0007669"/>
    <property type="project" value="TreeGrafter"/>
</dbReference>
<dbReference type="AlphaFoldDB" id="A0A951IRR9"/>
<name>A0A951IRR9_9BACT</name>
<feature type="transmembrane region" description="Helical" evidence="1">
    <location>
        <begin position="234"/>
        <end position="253"/>
    </location>
</feature>
<organism evidence="2 3">
    <name type="scientific">Arthrospiribacter ruber</name>
    <dbReference type="NCBI Taxonomy" id="2487934"/>
    <lineage>
        <taxon>Bacteria</taxon>
        <taxon>Pseudomonadati</taxon>
        <taxon>Bacteroidota</taxon>
        <taxon>Cytophagia</taxon>
        <taxon>Cytophagales</taxon>
        <taxon>Cyclobacteriaceae</taxon>
        <taxon>Arthrospiribacter</taxon>
    </lineage>
</organism>
<feature type="transmembrane region" description="Helical" evidence="1">
    <location>
        <begin position="410"/>
        <end position="433"/>
    </location>
</feature>
<feature type="transmembrane region" description="Helical" evidence="1">
    <location>
        <begin position="137"/>
        <end position="163"/>
    </location>
</feature>